<comment type="caution">
    <text evidence="1">The sequence shown here is derived from an EMBL/GenBank/DDBJ whole genome shotgun (WGS) entry which is preliminary data.</text>
</comment>
<organism evidence="1 2">
    <name type="scientific">Tanacetum coccineum</name>
    <dbReference type="NCBI Taxonomy" id="301880"/>
    <lineage>
        <taxon>Eukaryota</taxon>
        <taxon>Viridiplantae</taxon>
        <taxon>Streptophyta</taxon>
        <taxon>Embryophyta</taxon>
        <taxon>Tracheophyta</taxon>
        <taxon>Spermatophyta</taxon>
        <taxon>Magnoliopsida</taxon>
        <taxon>eudicotyledons</taxon>
        <taxon>Gunneridae</taxon>
        <taxon>Pentapetalae</taxon>
        <taxon>asterids</taxon>
        <taxon>campanulids</taxon>
        <taxon>Asterales</taxon>
        <taxon>Asteraceae</taxon>
        <taxon>Asteroideae</taxon>
        <taxon>Anthemideae</taxon>
        <taxon>Anthemidinae</taxon>
        <taxon>Tanacetum</taxon>
    </lineage>
</organism>
<evidence type="ECO:0000313" key="1">
    <source>
        <dbReference type="EMBL" id="GJT23590.1"/>
    </source>
</evidence>
<gene>
    <name evidence="1" type="ORF">Tco_0893527</name>
</gene>
<reference evidence="1" key="1">
    <citation type="journal article" date="2022" name="Int. J. Mol. Sci.">
        <title>Draft Genome of Tanacetum Coccineum: Genomic Comparison of Closely Related Tanacetum-Family Plants.</title>
        <authorList>
            <person name="Yamashiro T."/>
            <person name="Shiraishi A."/>
            <person name="Nakayama K."/>
            <person name="Satake H."/>
        </authorList>
    </citation>
    <scope>NUCLEOTIDE SEQUENCE</scope>
</reference>
<dbReference type="EMBL" id="BQNB010014068">
    <property type="protein sequence ID" value="GJT23590.1"/>
    <property type="molecule type" value="Genomic_DNA"/>
</dbReference>
<protein>
    <submittedName>
        <fullName evidence="1">Uncharacterized protein</fullName>
    </submittedName>
</protein>
<dbReference type="Proteomes" id="UP001151760">
    <property type="component" value="Unassembled WGS sequence"/>
</dbReference>
<evidence type="ECO:0000313" key="2">
    <source>
        <dbReference type="Proteomes" id="UP001151760"/>
    </source>
</evidence>
<reference evidence="1" key="2">
    <citation type="submission" date="2022-01" db="EMBL/GenBank/DDBJ databases">
        <authorList>
            <person name="Yamashiro T."/>
            <person name="Shiraishi A."/>
            <person name="Satake H."/>
            <person name="Nakayama K."/>
        </authorList>
    </citation>
    <scope>NUCLEOTIDE SEQUENCE</scope>
</reference>
<sequence length="232" mass="25815">MNKSQDRQMQMVGGNGRNLFRKFAGQNAGNQIGYNTGQIARNQNGYNAVHNVGNQVGKNAIQKLASRVKGNGNVNNSNPIRLRKLLGLKDFKMILRVTTTQALEDFWMNKAEIKTMNIDDLCNNFKIVEQSVNKSIGASSDAQNLAFMTAPSTSSTNDVNTAKPAYEVSTVSPNVNTVSPQDLKQIHEDDLEAIDLKWKLSLLSMRAKRVFQLSQDGHFARECRTPRNKEGQ</sequence>
<name>A0ABQ5C924_9ASTR</name>
<accession>A0ABQ5C924</accession>
<proteinExistence type="predicted"/>
<keyword evidence="2" id="KW-1185">Reference proteome</keyword>